<dbReference type="VEuPathDB" id="ToxoDB:CSUI_001652"/>
<dbReference type="EMBL" id="MIGC01000671">
    <property type="protein sequence ID" value="PHJ24470.1"/>
    <property type="molecule type" value="Genomic_DNA"/>
</dbReference>
<organism evidence="2 3">
    <name type="scientific">Cystoisospora suis</name>
    <dbReference type="NCBI Taxonomy" id="483139"/>
    <lineage>
        <taxon>Eukaryota</taxon>
        <taxon>Sar</taxon>
        <taxon>Alveolata</taxon>
        <taxon>Apicomplexa</taxon>
        <taxon>Conoidasida</taxon>
        <taxon>Coccidia</taxon>
        <taxon>Eucoccidiorida</taxon>
        <taxon>Eimeriorina</taxon>
        <taxon>Sarcocystidae</taxon>
        <taxon>Cystoisospora</taxon>
    </lineage>
</organism>
<proteinExistence type="predicted"/>
<evidence type="ECO:0000256" key="1">
    <source>
        <dbReference type="SAM" id="MobiDB-lite"/>
    </source>
</evidence>
<feature type="region of interest" description="Disordered" evidence="1">
    <location>
        <begin position="82"/>
        <end position="104"/>
    </location>
</feature>
<feature type="compositionally biased region" description="Basic and acidic residues" evidence="1">
    <location>
        <begin position="95"/>
        <end position="104"/>
    </location>
</feature>
<evidence type="ECO:0000313" key="2">
    <source>
        <dbReference type="EMBL" id="PHJ24470.1"/>
    </source>
</evidence>
<sequence>MSLAINLARVKTAMTVRGIDYTLDRRFWELQLHYQPVNDTHNIGVTGGGTDSREVISELRKGLADKLSSISAAFAKCLPASESCPRAPGNTPRVRSVECKRRQR</sequence>
<accession>A0A2C6KWN2</accession>
<dbReference type="RefSeq" id="XP_067926143.1">
    <property type="nucleotide sequence ID" value="XM_068061857.1"/>
</dbReference>
<comment type="caution">
    <text evidence="2">The sequence shown here is derived from an EMBL/GenBank/DDBJ whole genome shotgun (WGS) entry which is preliminary data.</text>
</comment>
<evidence type="ECO:0000313" key="3">
    <source>
        <dbReference type="Proteomes" id="UP000221165"/>
    </source>
</evidence>
<dbReference type="Proteomes" id="UP000221165">
    <property type="component" value="Unassembled WGS sequence"/>
</dbReference>
<protein>
    <submittedName>
        <fullName evidence="2">Uncharacterized protein</fullName>
    </submittedName>
</protein>
<name>A0A2C6KWN2_9APIC</name>
<reference evidence="2 3" key="1">
    <citation type="journal article" date="2017" name="Int. J. Parasitol.">
        <title>The genome of the protozoan parasite Cystoisospora suis and a reverse vaccinology approach to identify vaccine candidates.</title>
        <authorList>
            <person name="Palmieri N."/>
            <person name="Shrestha A."/>
            <person name="Ruttkowski B."/>
            <person name="Beck T."/>
            <person name="Vogl C."/>
            <person name="Tomley F."/>
            <person name="Blake D.P."/>
            <person name="Joachim A."/>
        </authorList>
    </citation>
    <scope>NUCLEOTIDE SEQUENCE [LARGE SCALE GENOMIC DNA]</scope>
    <source>
        <strain evidence="2 3">Wien I</strain>
    </source>
</reference>
<gene>
    <name evidence="2" type="ORF">CSUI_001652</name>
</gene>
<dbReference type="GeneID" id="94425068"/>
<dbReference type="AlphaFoldDB" id="A0A2C6KWN2"/>
<keyword evidence="3" id="KW-1185">Reference proteome</keyword>